<evidence type="ECO:0000313" key="3">
    <source>
        <dbReference type="Proteomes" id="UP001174936"/>
    </source>
</evidence>
<proteinExistence type="predicted"/>
<gene>
    <name evidence="2" type="ORF">B0T16DRAFT_456561</name>
</gene>
<sequence length="102" mass="11702">MAPLWGRVFWSLYLGVETKIVESILRIPAFHHGVGKIHKMVQDLRHGRDPNEPMRQGEATEDPEKLKPESFLRHFVDELRNQARGTPTDDDPPSSRPGPPKR</sequence>
<feature type="compositionally biased region" description="Basic and acidic residues" evidence="1">
    <location>
        <begin position="62"/>
        <end position="81"/>
    </location>
</feature>
<evidence type="ECO:0000256" key="1">
    <source>
        <dbReference type="SAM" id="MobiDB-lite"/>
    </source>
</evidence>
<dbReference type="EMBL" id="JAULSV010000003">
    <property type="protein sequence ID" value="KAK0649119.1"/>
    <property type="molecule type" value="Genomic_DNA"/>
</dbReference>
<evidence type="ECO:0000313" key="2">
    <source>
        <dbReference type="EMBL" id="KAK0649119.1"/>
    </source>
</evidence>
<dbReference type="AlphaFoldDB" id="A0AA39YB91"/>
<protein>
    <submittedName>
        <fullName evidence="2">Uncharacterized protein</fullName>
    </submittedName>
</protein>
<feature type="region of interest" description="Disordered" evidence="1">
    <location>
        <begin position="44"/>
        <end position="102"/>
    </location>
</feature>
<dbReference type="Pfam" id="PF10906">
    <property type="entry name" value="Mrx7"/>
    <property type="match status" value="1"/>
</dbReference>
<reference evidence="2" key="1">
    <citation type="submission" date="2023-06" db="EMBL/GenBank/DDBJ databases">
        <title>Genome-scale phylogeny and comparative genomics of the fungal order Sordariales.</title>
        <authorList>
            <consortium name="Lawrence Berkeley National Laboratory"/>
            <person name="Hensen N."/>
            <person name="Bonometti L."/>
            <person name="Westerberg I."/>
            <person name="Brannstrom I.O."/>
            <person name="Guillou S."/>
            <person name="Cros-Aarteil S."/>
            <person name="Calhoun S."/>
            <person name="Haridas S."/>
            <person name="Kuo A."/>
            <person name="Mondo S."/>
            <person name="Pangilinan J."/>
            <person name="Riley R."/>
            <person name="Labutti K."/>
            <person name="Andreopoulos B."/>
            <person name="Lipzen A."/>
            <person name="Chen C."/>
            <person name="Yanf M."/>
            <person name="Daum C."/>
            <person name="Ng V."/>
            <person name="Clum A."/>
            <person name="Steindorff A."/>
            <person name="Ohm R."/>
            <person name="Martin F."/>
            <person name="Silar P."/>
            <person name="Natvig D."/>
            <person name="Lalanne C."/>
            <person name="Gautier V."/>
            <person name="Ament-Velasquez S.L."/>
            <person name="Kruys A."/>
            <person name="Hutchinson M.I."/>
            <person name="Powell A.J."/>
            <person name="Barry K."/>
            <person name="Miller A.N."/>
            <person name="Grigoriev I.V."/>
            <person name="Debuchy R."/>
            <person name="Gladieux P."/>
            <person name="Thoren M.H."/>
            <person name="Johannesson H."/>
        </authorList>
    </citation>
    <scope>NUCLEOTIDE SEQUENCE</scope>
    <source>
        <strain evidence="2">SMH2532-1</strain>
    </source>
</reference>
<organism evidence="2 3">
    <name type="scientific">Cercophora newfieldiana</name>
    <dbReference type="NCBI Taxonomy" id="92897"/>
    <lineage>
        <taxon>Eukaryota</taxon>
        <taxon>Fungi</taxon>
        <taxon>Dikarya</taxon>
        <taxon>Ascomycota</taxon>
        <taxon>Pezizomycotina</taxon>
        <taxon>Sordariomycetes</taxon>
        <taxon>Sordariomycetidae</taxon>
        <taxon>Sordariales</taxon>
        <taxon>Lasiosphaeriaceae</taxon>
        <taxon>Cercophora</taxon>
    </lineage>
</organism>
<accession>A0AA39YB91</accession>
<name>A0AA39YB91_9PEZI</name>
<dbReference type="InterPro" id="IPR020301">
    <property type="entry name" value="Mrx7"/>
</dbReference>
<comment type="caution">
    <text evidence="2">The sequence shown here is derived from an EMBL/GenBank/DDBJ whole genome shotgun (WGS) entry which is preliminary data.</text>
</comment>
<keyword evidence="3" id="KW-1185">Reference proteome</keyword>
<dbReference type="Proteomes" id="UP001174936">
    <property type="component" value="Unassembled WGS sequence"/>
</dbReference>